<dbReference type="AlphaFoldDB" id="A0A2R5F3M8"/>
<dbReference type="InterPro" id="IPR004381">
    <property type="entry name" value="Glycerate_kinase"/>
</dbReference>
<evidence type="ECO:0000256" key="4">
    <source>
        <dbReference type="PIRNR" id="PIRNR006078"/>
    </source>
</evidence>
<dbReference type="Gene3D" id="3.90.1510.10">
    <property type="entry name" value="Glycerate kinase, domain 2"/>
    <property type="match status" value="1"/>
</dbReference>
<dbReference type="EMBL" id="BDQX01000339">
    <property type="protein sequence ID" value="GBG10574.1"/>
    <property type="molecule type" value="Genomic_DNA"/>
</dbReference>
<evidence type="ECO:0000256" key="1">
    <source>
        <dbReference type="ARBA" id="ARBA00006284"/>
    </source>
</evidence>
<dbReference type="GO" id="GO:0031388">
    <property type="term" value="P:organic acid phosphorylation"/>
    <property type="evidence" value="ECO:0007669"/>
    <property type="project" value="UniProtKB-UniRule"/>
</dbReference>
<evidence type="ECO:0000256" key="2">
    <source>
        <dbReference type="ARBA" id="ARBA00022679"/>
    </source>
</evidence>
<evidence type="ECO:0000313" key="5">
    <source>
        <dbReference type="EMBL" id="GBG10574.1"/>
    </source>
</evidence>
<dbReference type="InterPro" id="IPR036129">
    <property type="entry name" value="Glycerate_kinase_sf"/>
</dbReference>
<keyword evidence="3 4" id="KW-0418">Kinase</keyword>
<evidence type="ECO:0000313" key="6">
    <source>
        <dbReference type="Proteomes" id="UP000245202"/>
    </source>
</evidence>
<dbReference type="Pfam" id="PF02595">
    <property type="entry name" value="Gly_kinase"/>
    <property type="match status" value="1"/>
</dbReference>
<dbReference type="PIRSF" id="PIRSF006078">
    <property type="entry name" value="GlxK"/>
    <property type="match status" value="1"/>
</dbReference>
<proteinExistence type="inferred from homology"/>
<dbReference type="PANTHER" id="PTHR21599">
    <property type="entry name" value="GLYCERATE KINASE"/>
    <property type="match status" value="1"/>
</dbReference>
<evidence type="ECO:0000256" key="3">
    <source>
        <dbReference type="ARBA" id="ARBA00022777"/>
    </source>
</evidence>
<accession>A0A2R5F3M8</accession>
<comment type="similarity">
    <text evidence="1 4">Belongs to the glycerate kinase type-1 family.</text>
</comment>
<dbReference type="Gene3D" id="3.40.50.10350">
    <property type="entry name" value="Glycerate kinase, domain 1"/>
    <property type="match status" value="1"/>
</dbReference>
<dbReference type="PANTHER" id="PTHR21599:SF0">
    <property type="entry name" value="GLYCERATE KINASE"/>
    <property type="match status" value="1"/>
</dbReference>
<dbReference type="InterPro" id="IPR018193">
    <property type="entry name" value="Glyc_kinase_flavodox-like_fold"/>
</dbReference>
<reference evidence="5 6" key="1">
    <citation type="submission" date="2017-08" db="EMBL/GenBank/DDBJ databases">
        <title>Substantial Increase in Enzyme Production by Combined Drug-Resistance Mutations in Paenibacillus agaridevorans.</title>
        <authorList>
            <person name="Tanaka Y."/>
            <person name="Funane K."/>
            <person name="Hosaka T."/>
            <person name="Shiwa Y."/>
            <person name="Fujita N."/>
            <person name="Miyazaki T."/>
            <person name="Yoshikawa H."/>
            <person name="Murakami K."/>
            <person name="Kasahara K."/>
            <person name="Inaoka T."/>
            <person name="Hiraga Y."/>
            <person name="Ochi K."/>
        </authorList>
    </citation>
    <scope>NUCLEOTIDE SEQUENCE [LARGE SCALE GENOMIC DNA]</scope>
    <source>
        <strain evidence="5 6">T-3040</strain>
    </source>
</reference>
<dbReference type="Proteomes" id="UP000245202">
    <property type="component" value="Unassembled WGS sequence"/>
</dbReference>
<keyword evidence="2 4" id="KW-0808">Transferase</keyword>
<dbReference type="InterPro" id="IPR018197">
    <property type="entry name" value="Glycerate_kinase_RE-like"/>
</dbReference>
<gene>
    <name evidence="5" type="ORF">PAT3040_05324</name>
</gene>
<keyword evidence="6" id="KW-1185">Reference proteome</keyword>
<sequence length="389" mass="39878">MEQGILDALPEAAVIKLPVADGGEGTVDVIVNAAGGRYYALEVAGPLGEPVMARFGVVEGPRQTFGGADMVDGADTVDGSKDTVRTAVIEMSSASGLTLVPKERLNPLAATTYGTGQLIKAALDQGCRRILIGIGGSATNDGGAGMAQALGVRFLDAGGKELPFGGGSLGALNRIDITRLDPRITECEIIVGSDVGNPLCGPSGASAVFGPQKGAKPEMVRILDASLYNYGTIIREQLGVDVLEVPGAGAAGGLGAGLLAFLSARMRRGIDIVLEAIQFEKHTREADLVITGEGRTDAQTAYGKAPAGVAALAKRYNKPVVCISGGVGPDADALLKSGIDVIVGAVQLPMTLEEAMGSAAESIRYTVAHTMRTLLIPGKYFTGTQDDSR</sequence>
<dbReference type="GO" id="GO:0008887">
    <property type="term" value="F:glycerate kinase activity"/>
    <property type="evidence" value="ECO:0007669"/>
    <property type="project" value="UniProtKB-UniRule"/>
</dbReference>
<protein>
    <submittedName>
        <fullName evidence="5">Glycerate kinase</fullName>
    </submittedName>
</protein>
<name>A0A2R5F3M8_9BACL</name>
<organism evidence="5 6">
    <name type="scientific">Paenibacillus agaridevorans</name>
    <dbReference type="NCBI Taxonomy" id="171404"/>
    <lineage>
        <taxon>Bacteria</taxon>
        <taxon>Bacillati</taxon>
        <taxon>Bacillota</taxon>
        <taxon>Bacilli</taxon>
        <taxon>Bacillales</taxon>
        <taxon>Paenibacillaceae</taxon>
        <taxon>Paenibacillus</taxon>
    </lineage>
</organism>
<comment type="caution">
    <text evidence="5">The sequence shown here is derived from an EMBL/GenBank/DDBJ whole genome shotgun (WGS) entry which is preliminary data.</text>
</comment>
<dbReference type="SUPFAM" id="SSF110738">
    <property type="entry name" value="Glycerate kinase I"/>
    <property type="match status" value="1"/>
</dbReference>
<dbReference type="NCBIfam" id="TIGR00045">
    <property type="entry name" value="glycerate kinase"/>
    <property type="match status" value="1"/>
</dbReference>